<feature type="binding site" evidence="9">
    <location>
        <position position="248"/>
    </location>
    <ligand>
        <name>chlorophyll a</name>
        <dbReference type="ChEBI" id="CHEBI:58416"/>
        <label>1</label>
    </ligand>
</feature>
<keyword evidence="6" id="KW-0602">Photosynthesis</keyword>
<dbReference type="GO" id="GO:0030076">
    <property type="term" value="C:light-harvesting complex"/>
    <property type="evidence" value="ECO:0007669"/>
    <property type="project" value="UniProtKB-KW"/>
</dbReference>
<evidence type="ECO:0000256" key="4">
    <source>
        <dbReference type="ARBA" id="ARBA00011623"/>
    </source>
</evidence>
<dbReference type="GO" id="GO:0009507">
    <property type="term" value="C:chloroplast"/>
    <property type="evidence" value="ECO:0007669"/>
    <property type="project" value="UniProtKB-SubCell"/>
</dbReference>
<keyword evidence="9" id="KW-0148">Chlorophyll</keyword>
<feature type="signal peptide" evidence="11">
    <location>
        <begin position="1"/>
        <end position="17"/>
    </location>
</feature>
<dbReference type="InterPro" id="IPR001344">
    <property type="entry name" value="Chloro_AB-bd_pln"/>
</dbReference>
<dbReference type="PANTHER" id="PTHR21649">
    <property type="entry name" value="CHLOROPHYLL A/B BINDING PROTEIN"/>
    <property type="match status" value="1"/>
</dbReference>
<keyword evidence="7" id="KW-0934">Plastid</keyword>
<dbReference type="EMBL" id="JAFCMP010000223">
    <property type="protein sequence ID" value="KAG5183236.1"/>
    <property type="molecule type" value="Genomic_DNA"/>
</dbReference>
<gene>
    <name evidence="12" type="ORF">JKP88DRAFT_215014</name>
</gene>
<feature type="binding site" evidence="9">
    <location>
        <position position="152"/>
    </location>
    <ligand>
        <name>chlorophyll a</name>
        <dbReference type="ChEBI" id="CHEBI:58416"/>
        <label>1</label>
    </ligand>
</feature>
<feature type="binding site" evidence="9">
    <location>
        <position position="247"/>
    </location>
    <ligand>
        <name>chlorophyll a</name>
        <dbReference type="ChEBI" id="CHEBI:58416"/>
        <label>1</label>
    </ligand>
</feature>
<keyword evidence="11" id="KW-0732">Signal</keyword>
<dbReference type="GO" id="GO:0016020">
    <property type="term" value="C:membrane"/>
    <property type="evidence" value="ECO:0007669"/>
    <property type="project" value="InterPro"/>
</dbReference>
<keyword evidence="5" id="KW-0150">Chloroplast</keyword>
<evidence type="ECO:0000256" key="9">
    <source>
        <dbReference type="PIRSR" id="PIRSR601344-1"/>
    </source>
</evidence>
<dbReference type="InterPro" id="IPR022796">
    <property type="entry name" value="Chloroa_b-bind"/>
</dbReference>
<feature type="binding site" description="axial binding residue" evidence="9">
    <location>
        <position position="209"/>
    </location>
    <ligand>
        <name>chlorophyll b</name>
        <dbReference type="ChEBI" id="CHEBI:61721"/>
        <label>1</label>
    </ligand>
    <ligandPart>
        <name>Mg</name>
        <dbReference type="ChEBI" id="CHEBI:25107"/>
    </ligandPart>
</feature>
<keyword evidence="8" id="KW-0437">Light-harvesting polypeptide</keyword>
<comment type="caution">
    <text evidence="12">The sequence shown here is derived from an EMBL/GenBank/DDBJ whole genome shotgun (WGS) entry which is preliminary data.</text>
</comment>
<dbReference type="Proteomes" id="UP000664859">
    <property type="component" value="Unassembled WGS sequence"/>
</dbReference>
<evidence type="ECO:0000313" key="13">
    <source>
        <dbReference type="Proteomes" id="UP000664859"/>
    </source>
</evidence>
<feature type="binding site" evidence="9">
    <location>
        <position position="253"/>
    </location>
    <ligand>
        <name>chlorophyll a</name>
        <dbReference type="ChEBI" id="CHEBI:58416"/>
        <label>1</label>
    </ligand>
</feature>
<dbReference type="GO" id="GO:0009765">
    <property type="term" value="P:photosynthesis, light harvesting"/>
    <property type="evidence" value="ECO:0007669"/>
    <property type="project" value="InterPro"/>
</dbReference>
<organism evidence="12 13">
    <name type="scientific">Tribonema minus</name>
    <dbReference type="NCBI Taxonomy" id="303371"/>
    <lineage>
        <taxon>Eukaryota</taxon>
        <taxon>Sar</taxon>
        <taxon>Stramenopiles</taxon>
        <taxon>Ochrophyta</taxon>
        <taxon>PX clade</taxon>
        <taxon>Xanthophyceae</taxon>
        <taxon>Tribonematales</taxon>
        <taxon>Tribonemataceae</taxon>
        <taxon>Tribonema</taxon>
    </lineage>
</organism>
<keyword evidence="9" id="KW-0157">Chromophore</keyword>
<comment type="function">
    <text evidence="1">The light-harvesting complex (LHC) functions as a light receptor, it captures and delivers excitation energy to photosystems with which it is closely associated. Energy is transferred from the carotenoid and chlorophyll C (or B) to chlorophyll A and the photosynthetic reaction centers where it is used to synthesize ATP and reducing power.</text>
</comment>
<evidence type="ECO:0000256" key="10">
    <source>
        <dbReference type="SAM" id="MobiDB-lite"/>
    </source>
</evidence>
<keyword evidence="13" id="KW-1185">Reference proteome</keyword>
<comment type="subcellular location">
    <subcellularLocation>
        <location evidence="2">Plastid</location>
        <location evidence="2">Chloroplast</location>
    </subcellularLocation>
</comment>
<dbReference type="GO" id="GO:0016168">
    <property type="term" value="F:chlorophyll binding"/>
    <property type="evidence" value="ECO:0007669"/>
    <property type="project" value="UniProtKB-KW"/>
</dbReference>
<feature type="binding site" description="axial binding residue" evidence="9">
    <location>
        <position position="154"/>
    </location>
    <ligand>
        <name>chlorophyll b</name>
        <dbReference type="ChEBI" id="CHEBI:61721"/>
        <label>1</label>
    </ligand>
    <ligandPart>
        <name>Mg</name>
        <dbReference type="ChEBI" id="CHEBI:25107"/>
    </ligandPart>
</feature>
<comment type="subunit">
    <text evidence="4">The LHC complex of chromophytic algae is composed of fucoxanthin, chlorophyll A and C bound non-covalently by fucoxanthin chlorophyll proteins (FCPs). The ratio of pigments in this LHC is; fucoxanthin: chlorophyll C: chlorophyll A; (0.6-1): (0.1-0.3): (1).</text>
</comment>
<sequence length="292" mass="29807">MKTSAVALVASLGAAAAFQVASPLTAASTRSSTSLEMTFGKKKAAAAAPATSTPVGGPKRPQKPAAPAAVAAPAKKVAAAASKAASTVKKTVAAPLKKAGTPLKRAAPAPVQTDFAVAFGSDVEAPFWDPAQLAADKPAETLDWYRAAELKHGRVAMLAALGTFINAAGISLPDPTFSGSTKSFDALAQVADQRPGALIQIVLGIAAVEALSLNLPEGSFPGDLGFDPANQIPVFEKQGKFDELRLKELKNGRLAMIGIAGMWVQEALTGQGVFEQLSSGHFSPVGDGQGYF</sequence>
<feature type="region of interest" description="Disordered" evidence="10">
    <location>
        <begin position="46"/>
        <end position="68"/>
    </location>
</feature>
<feature type="binding site" evidence="9">
    <location>
        <position position="128"/>
    </location>
    <ligand>
        <name>chlorophyll a</name>
        <dbReference type="ChEBI" id="CHEBI:58416"/>
        <label>1</label>
    </ligand>
</feature>
<feature type="binding site" evidence="9">
    <location>
        <position position="265"/>
    </location>
    <ligand>
        <name>chlorophyll b</name>
        <dbReference type="ChEBI" id="CHEBI:61721"/>
        <label>5</label>
    </ligand>
</feature>
<evidence type="ECO:0000256" key="3">
    <source>
        <dbReference type="ARBA" id="ARBA00005933"/>
    </source>
</evidence>
<evidence type="ECO:0000256" key="6">
    <source>
        <dbReference type="ARBA" id="ARBA00022531"/>
    </source>
</evidence>
<protein>
    <submittedName>
        <fullName evidence="12">Light-harvesting complex protein</fullName>
    </submittedName>
</protein>
<evidence type="ECO:0000256" key="8">
    <source>
        <dbReference type="ARBA" id="ARBA00023243"/>
    </source>
</evidence>
<evidence type="ECO:0000256" key="2">
    <source>
        <dbReference type="ARBA" id="ARBA00004229"/>
    </source>
</evidence>
<comment type="similarity">
    <text evidence="3">Belongs to the fucoxanthin chlorophyll protein family.</text>
</comment>
<dbReference type="SUPFAM" id="SSF103511">
    <property type="entry name" value="Chlorophyll a-b binding protein"/>
    <property type="match status" value="1"/>
</dbReference>
<reference evidence="12" key="1">
    <citation type="submission" date="2021-02" db="EMBL/GenBank/DDBJ databases">
        <title>First Annotated Genome of the Yellow-green Alga Tribonema minus.</title>
        <authorList>
            <person name="Mahan K.M."/>
        </authorList>
    </citation>
    <scope>NUCLEOTIDE SEQUENCE</scope>
    <source>
        <strain evidence="12">UTEX B ZZ1240</strain>
    </source>
</reference>
<feature type="chain" id="PRO_5033034063" evidence="11">
    <location>
        <begin position="18"/>
        <end position="292"/>
    </location>
</feature>
<evidence type="ECO:0000313" key="12">
    <source>
        <dbReference type="EMBL" id="KAG5183236.1"/>
    </source>
</evidence>
<feature type="binding site" description="axial binding residue" evidence="9">
    <location>
        <position position="215"/>
    </location>
    <ligand>
        <name>chlorophyll b</name>
        <dbReference type="ChEBI" id="CHEBI:61721"/>
        <label>1</label>
    </ligand>
    <ligandPart>
        <name>Mg</name>
        <dbReference type="ChEBI" id="CHEBI:25107"/>
    </ligandPart>
</feature>
<feature type="binding site" evidence="9">
    <location>
        <position position="149"/>
    </location>
    <ligand>
        <name>chlorophyll a</name>
        <dbReference type="ChEBI" id="CHEBI:58416"/>
        <label>1</label>
    </ligand>
</feature>
<accession>A0A836CGT1</accession>
<name>A0A836CGT1_9STRA</name>
<evidence type="ECO:0000256" key="7">
    <source>
        <dbReference type="ARBA" id="ARBA00022640"/>
    </source>
</evidence>
<dbReference type="Gene3D" id="1.10.3460.10">
    <property type="entry name" value="Chlorophyll a/b binding protein domain"/>
    <property type="match status" value="1"/>
</dbReference>
<evidence type="ECO:0000256" key="5">
    <source>
        <dbReference type="ARBA" id="ARBA00022528"/>
    </source>
</evidence>
<evidence type="ECO:0000256" key="11">
    <source>
        <dbReference type="SAM" id="SignalP"/>
    </source>
</evidence>
<feature type="binding site" evidence="9">
    <location>
        <position position="251"/>
    </location>
    <ligand>
        <name>chlorophyll a</name>
        <dbReference type="ChEBI" id="CHEBI:58416"/>
        <label>1</label>
    </ligand>
</feature>
<dbReference type="OrthoDB" id="423598at2759"/>
<evidence type="ECO:0000256" key="1">
    <source>
        <dbReference type="ARBA" id="ARBA00004022"/>
    </source>
</evidence>
<proteinExistence type="inferred from homology"/>
<dbReference type="Pfam" id="PF00504">
    <property type="entry name" value="Chloroa_b-bind"/>
    <property type="match status" value="1"/>
</dbReference>
<dbReference type="AlphaFoldDB" id="A0A836CGT1"/>